<evidence type="ECO:0000259" key="9">
    <source>
        <dbReference type="SMART" id="SM00013"/>
    </source>
</evidence>
<dbReference type="PANTHER" id="PTHR22650">
    <property type="entry name" value="GLYCOPROTEIN IB BETA"/>
    <property type="match status" value="1"/>
</dbReference>
<reference evidence="10" key="2">
    <citation type="submission" date="2025-08" db="UniProtKB">
        <authorList>
            <consortium name="Ensembl"/>
        </authorList>
    </citation>
    <scope>IDENTIFICATION</scope>
</reference>
<sequence>KRGHPVMSLHLQFSRASNCPEECRCDRTFIYCNERSLTSVPLGIGEGYKTLYLHNNQINNAGFPLELHHVSLMASSVSDSSLFANNLWLCDCSIKWVVSWLKSLPTALNVRGFMCHKPEKFRGMVIRELSAELVHYWFLELCCLSSVCTDMYNQDSFISTY</sequence>
<name>A0A4W6CD07_LATCA</name>
<dbReference type="Proteomes" id="UP000314980">
    <property type="component" value="Unassembled WGS sequence"/>
</dbReference>
<keyword evidence="4" id="KW-0732">Signal</keyword>
<keyword evidence="5" id="KW-0130">Cell adhesion</keyword>
<dbReference type="STRING" id="8187.ENSLCAP00010011916"/>
<dbReference type="SUPFAM" id="SSF52058">
    <property type="entry name" value="L domain-like"/>
    <property type="match status" value="1"/>
</dbReference>
<comment type="subcellular location">
    <subcellularLocation>
        <location evidence="1">Membrane</location>
        <topology evidence="1">Single-pass type I membrane protein</topology>
    </subcellularLocation>
</comment>
<evidence type="ECO:0000256" key="2">
    <source>
        <dbReference type="ARBA" id="ARBA00022614"/>
    </source>
</evidence>
<keyword evidence="8" id="KW-1015">Disulfide bond</keyword>
<evidence type="ECO:0000256" key="6">
    <source>
        <dbReference type="ARBA" id="ARBA00022989"/>
    </source>
</evidence>
<dbReference type="InterPro" id="IPR000372">
    <property type="entry name" value="LRRNT"/>
</dbReference>
<evidence type="ECO:0000256" key="1">
    <source>
        <dbReference type="ARBA" id="ARBA00004479"/>
    </source>
</evidence>
<organism evidence="10 11">
    <name type="scientific">Lates calcarifer</name>
    <name type="common">Barramundi</name>
    <name type="synonym">Holocentrus calcarifer</name>
    <dbReference type="NCBI Taxonomy" id="8187"/>
    <lineage>
        <taxon>Eukaryota</taxon>
        <taxon>Metazoa</taxon>
        <taxon>Chordata</taxon>
        <taxon>Craniata</taxon>
        <taxon>Vertebrata</taxon>
        <taxon>Euteleostomi</taxon>
        <taxon>Actinopterygii</taxon>
        <taxon>Neopterygii</taxon>
        <taxon>Teleostei</taxon>
        <taxon>Neoteleostei</taxon>
        <taxon>Acanthomorphata</taxon>
        <taxon>Carangaria</taxon>
        <taxon>Carangaria incertae sedis</taxon>
        <taxon>Centropomidae</taxon>
        <taxon>Lates</taxon>
    </lineage>
</organism>
<dbReference type="Ensembl" id="ENSLCAT00010012174.1">
    <property type="protein sequence ID" value="ENSLCAP00010011916.1"/>
    <property type="gene ID" value="ENSLCAG00010005661.1"/>
</dbReference>
<keyword evidence="3" id="KW-0812">Transmembrane</keyword>
<evidence type="ECO:0000256" key="5">
    <source>
        <dbReference type="ARBA" id="ARBA00022889"/>
    </source>
</evidence>
<dbReference type="InParanoid" id="A0A4W6CD07"/>
<dbReference type="AlphaFoldDB" id="A0A4W6CD07"/>
<feature type="domain" description="LRRNT" evidence="9">
    <location>
        <begin position="18"/>
        <end position="50"/>
    </location>
</feature>
<dbReference type="InterPro" id="IPR052313">
    <property type="entry name" value="GPIb-IX-V_Complex"/>
</dbReference>
<evidence type="ECO:0000313" key="11">
    <source>
        <dbReference type="Proteomes" id="UP000314980"/>
    </source>
</evidence>
<dbReference type="Gene3D" id="3.80.10.10">
    <property type="entry name" value="Ribonuclease Inhibitor"/>
    <property type="match status" value="1"/>
</dbReference>
<accession>A0A4W6CD07</accession>
<evidence type="ECO:0000256" key="4">
    <source>
        <dbReference type="ARBA" id="ARBA00022729"/>
    </source>
</evidence>
<keyword evidence="6" id="KW-1133">Transmembrane helix</keyword>
<dbReference type="GeneTree" id="ENSGT00940000158937"/>
<keyword evidence="7" id="KW-0472">Membrane</keyword>
<keyword evidence="2" id="KW-0433">Leucine-rich repeat</keyword>
<dbReference type="InterPro" id="IPR032675">
    <property type="entry name" value="LRR_dom_sf"/>
</dbReference>
<evidence type="ECO:0000256" key="3">
    <source>
        <dbReference type="ARBA" id="ARBA00022692"/>
    </source>
</evidence>
<dbReference type="SMART" id="SM00013">
    <property type="entry name" value="LRRNT"/>
    <property type="match status" value="1"/>
</dbReference>
<dbReference type="PANTHER" id="PTHR22650:SF4">
    <property type="entry name" value="LEUCINE-RICH REPEAT AND TRANSMEMBRANE DOMAIN-CONTAINING PROTEIN 2-LIKE"/>
    <property type="match status" value="1"/>
</dbReference>
<evidence type="ECO:0000256" key="7">
    <source>
        <dbReference type="ARBA" id="ARBA00023136"/>
    </source>
</evidence>
<reference evidence="10" key="3">
    <citation type="submission" date="2025-09" db="UniProtKB">
        <authorList>
            <consortium name="Ensembl"/>
        </authorList>
    </citation>
    <scope>IDENTIFICATION</scope>
</reference>
<evidence type="ECO:0000313" key="10">
    <source>
        <dbReference type="Ensembl" id="ENSLCAP00010011916.1"/>
    </source>
</evidence>
<evidence type="ECO:0000256" key="8">
    <source>
        <dbReference type="ARBA" id="ARBA00023157"/>
    </source>
</evidence>
<dbReference type="GO" id="GO:0016020">
    <property type="term" value="C:membrane"/>
    <property type="evidence" value="ECO:0007669"/>
    <property type="project" value="UniProtKB-SubCell"/>
</dbReference>
<keyword evidence="11" id="KW-1185">Reference proteome</keyword>
<reference evidence="11" key="1">
    <citation type="submission" date="2015-09" db="EMBL/GenBank/DDBJ databases">
        <authorList>
            <person name="Sai Rama Sridatta P."/>
        </authorList>
    </citation>
    <scope>NUCLEOTIDE SEQUENCE [LARGE SCALE GENOMIC DNA]</scope>
</reference>
<proteinExistence type="predicted"/>
<protein>
    <recommendedName>
        <fullName evidence="9">LRRNT domain-containing protein</fullName>
    </recommendedName>
</protein>